<dbReference type="Pfam" id="PF08327">
    <property type="entry name" value="AHSA1"/>
    <property type="match status" value="1"/>
</dbReference>
<dbReference type="InterPro" id="IPR013538">
    <property type="entry name" value="ASHA1/2-like_C"/>
</dbReference>
<dbReference type="OrthoDB" id="118413at2"/>
<protein>
    <submittedName>
        <fullName evidence="3">Uncharacterized conserved protein YndB, AHSA1/START domain</fullName>
    </submittedName>
</protein>
<reference evidence="4" key="1">
    <citation type="submission" date="2016-10" db="EMBL/GenBank/DDBJ databases">
        <authorList>
            <person name="Varghese N."/>
            <person name="Submissions S."/>
        </authorList>
    </citation>
    <scope>NUCLEOTIDE SEQUENCE [LARGE SCALE GENOMIC DNA]</scope>
    <source>
        <strain evidence="4">DSM 25329</strain>
    </source>
</reference>
<dbReference type="Proteomes" id="UP000198748">
    <property type="component" value="Unassembled WGS sequence"/>
</dbReference>
<dbReference type="RefSeq" id="WP_090155443.1">
    <property type="nucleotide sequence ID" value="NZ_FNAN01000015.1"/>
</dbReference>
<name>A0A1G7RVA9_9BACT</name>
<comment type="similarity">
    <text evidence="1">Belongs to the AHA1 family.</text>
</comment>
<evidence type="ECO:0000256" key="1">
    <source>
        <dbReference type="ARBA" id="ARBA00006817"/>
    </source>
</evidence>
<sequence length="166" mass="18779">MAARNETKIIAEPGKQELFVIREFEAPREIVFRAFSEEDLLTQWAAGPCDMEVRYEKFQPYPGGSYRFINTIPGNPMEFAFHGVCHEHTAPERIIQTFEFEGLPEKGHVVLETSRFEDLPGGRTRLTVQSVFQSVADRDGMVQSGMEHGVVDSYARLDGLLEKVAV</sequence>
<feature type="domain" description="Activator of Hsp90 ATPase homologue 1/2-like C-terminal" evidence="2">
    <location>
        <begin position="26"/>
        <end position="162"/>
    </location>
</feature>
<dbReference type="Gene3D" id="3.30.530.20">
    <property type="match status" value="1"/>
</dbReference>
<dbReference type="InterPro" id="IPR023393">
    <property type="entry name" value="START-like_dom_sf"/>
</dbReference>
<evidence type="ECO:0000313" key="4">
    <source>
        <dbReference type="Proteomes" id="UP000198748"/>
    </source>
</evidence>
<dbReference type="CDD" id="cd07826">
    <property type="entry name" value="SRPBCC_CalC_Aha1-like_9"/>
    <property type="match status" value="1"/>
</dbReference>
<dbReference type="AlphaFoldDB" id="A0A1G7RVA9"/>
<dbReference type="SUPFAM" id="SSF55961">
    <property type="entry name" value="Bet v1-like"/>
    <property type="match status" value="1"/>
</dbReference>
<accession>A0A1G7RVA9</accession>
<evidence type="ECO:0000313" key="3">
    <source>
        <dbReference type="EMBL" id="SDG14743.1"/>
    </source>
</evidence>
<evidence type="ECO:0000259" key="2">
    <source>
        <dbReference type="Pfam" id="PF08327"/>
    </source>
</evidence>
<proteinExistence type="inferred from homology"/>
<dbReference type="EMBL" id="FNAN01000015">
    <property type="protein sequence ID" value="SDG14743.1"/>
    <property type="molecule type" value="Genomic_DNA"/>
</dbReference>
<keyword evidence="4" id="KW-1185">Reference proteome</keyword>
<dbReference type="STRING" id="659014.SAMN04487996_115176"/>
<gene>
    <name evidence="3" type="ORF">SAMN04487996_115176</name>
</gene>
<organism evidence="3 4">
    <name type="scientific">Dyadobacter soli</name>
    <dbReference type="NCBI Taxonomy" id="659014"/>
    <lineage>
        <taxon>Bacteria</taxon>
        <taxon>Pseudomonadati</taxon>
        <taxon>Bacteroidota</taxon>
        <taxon>Cytophagia</taxon>
        <taxon>Cytophagales</taxon>
        <taxon>Spirosomataceae</taxon>
        <taxon>Dyadobacter</taxon>
    </lineage>
</organism>